<protein>
    <submittedName>
        <fullName evidence="1">Uncharacterized protein</fullName>
    </submittedName>
</protein>
<evidence type="ECO:0000313" key="1">
    <source>
        <dbReference type="EMBL" id="CAF4679025.1"/>
    </source>
</evidence>
<keyword evidence="2" id="KW-1185">Reference proteome</keyword>
<accession>A0A821H7A9</accession>
<dbReference type="EMBL" id="CAJOBG010094882">
    <property type="protein sequence ID" value="CAF4679025.1"/>
    <property type="molecule type" value="Genomic_DNA"/>
</dbReference>
<comment type="caution">
    <text evidence="1">The sequence shown here is derived from an EMBL/GenBank/DDBJ whole genome shotgun (WGS) entry which is preliminary data.</text>
</comment>
<proteinExistence type="predicted"/>
<dbReference type="Proteomes" id="UP000663866">
    <property type="component" value="Unassembled WGS sequence"/>
</dbReference>
<evidence type="ECO:0000313" key="2">
    <source>
        <dbReference type="Proteomes" id="UP000663866"/>
    </source>
</evidence>
<feature type="non-terminal residue" evidence="1">
    <location>
        <position position="53"/>
    </location>
</feature>
<sequence length="53" mass="6356">MNNVEARLNLIPVDNFLDAITVIDESLPEFDTSIKRLELFKKKLEFQRKYLRM</sequence>
<organism evidence="1 2">
    <name type="scientific">Rotaria magnacalcarata</name>
    <dbReference type="NCBI Taxonomy" id="392030"/>
    <lineage>
        <taxon>Eukaryota</taxon>
        <taxon>Metazoa</taxon>
        <taxon>Spiralia</taxon>
        <taxon>Gnathifera</taxon>
        <taxon>Rotifera</taxon>
        <taxon>Eurotatoria</taxon>
        <taxon>Bdelloidea</taxon>
        <taxon>Philodinida</taxon>
        <taxon>Philodinidae</taxon>
        <taxon>Rotaria</taxon>
    </lineage>
</organism>
<dbReference type="AlphaFoldDB" id="A0A821H7A9"/>
<reference evidence="1" key="1">
    <citation type="submission" date="2021-02" db="EMBL/GenBank/DDBJ databases">
        <authorList>
            <person name="Nowell W R."/>
        </authorList>
    </citation>
    <scope>NUCLEOTIDE SEQUENCE</scope>
</reference>
<gene>
    <name evidence="1" type="ORF">OVN521_LOCUS47659</name>
</gene>
<name>A0A821H7A9_9BILA</name>